<dbReference type="InterPro" id="IPR050428">
    <property type="entry name" value="TCS_sensor_his_kinase"/>
</dbReference>
<dbReference type="PROSITE" id="PS50885">
    <property type="entry name" value="HAMP"/>
    <property type="match status" value="1"/>
</dbReference>
<evidence type="ECO:0000256" key="2">
    <source>
        <dbReference type="ARBA" id="ARBA00004651"/>
    </source>
</evidence>
<dbReference type="InterPro" id="IPR036097">
    <property type="entry name" value="HisK_dim/P_sf"/>
</dbReference>
<dbReference type="OrthoDB" id="9786919at2"/>
<keyword evidence="12" id="KW-0902">Two-component regulatory system</keyword>
<evidence type="ECO:0000259" key="15">
    <source>
        <dbReference type="PROSITE" id="PS50109"/>
    </source>
</evidence>
<evidence type="ECO:0000256" key="1">
    <source>
        <dbReference type="ARBA" id="ARBA00000085"/>
    </source>
</evidence>
<sequence>MSIRLRLTAWYSGILAAVLIFWGVVIYAFVYFNTYQEVEQQLKDKSERITNQIGVNPLSQSLDLDPFTESQLQEAQIYIQLWDYQSRSGKISGNMEKLQIQFPVVKSNEIQKKRGISKIYVNGTPFLVNQQPLSLQGTNEIRGLLQVGANVSSQERLLEALRNILVFGWLVAMALAITSGLVLARKSMRPLVNVIDAANQIQSGDDLSVRIQYTGPKDEIGRLIETVNNMLERTELSFRGLEETNKAQRRFVSDASHELRTPLTTIRGNVDFLKKLWDQESTDRPNLDEETVKQMSLEAIEDMADEGKRMSRLISDMLSLARADTGQKIELNPIPLQILVQEVARRSQFLDHQADWRPGDLSILNGIYVNGSKDYLQQMLFIFIENAFKYTPDGSVTLDAILYKGQVGLRISDTGIGMDRDEVPFIFDRFYRADESRGATPGIGLGLSIAKWIIEEHQGSVEVVTRRGEGTTFIIWLPVVFAPPIE</sequence>
<dbReference type="InterPro" id="IPR003660">
    <property type="entry name" value="HAMP_dom"/>
</dbReference>
<evidence type="ECO:0000256" key="12">
    <source>
        <dbReference type="ARBA" id="ARBA00023012"/>
    </source>
</evidence>
<dbReference type="PATRIC" id="fig|1705561.3.peg.1653"/>
<evidence type="ECO:0000256" key="3">
    <source>
        <dbReference type="ARBA" id="ARBA00012438"/>
    </source>
</evidence>
<feature type="transmembrane region" description="Helical" evidence="14">
    <location>
        <begin position="7"/>
        <end position="32"/>
    </location>
</feature>
<evidence type="ECO:0000256" key="4">
    <source>
        <dbReference type="ARBA" id="ARBA00022475"/>
    </source>
</evidence>
<dbReference type="InterPro" id="IPR036890">
    <property type="entry name" value="HATPase_C_sf"/>
</dbReference>
<evidence type="ECO:0000256" key="6">
    <source>
        <dbReference type="ARBA" id="ARBA00022679"/>
    </source>
</evidence>
<dbReference type="SUPFAM" id="SSF158472">
    <property type="entry name" value="HAMP domain-like"/>
    <property type="match status" value="1"/>
</dbReference>
<evidence type="ECO:0000256" key="14">
    <source>
        <dbReference type="SAM" id="Phobius"/>
    </source>
</evidence>
<dbReference type="EC" id="2.7.13.3" evidence="3"/>
<dbReference type="GO" id="GO:0005886">
    <property type="term" value="C:plasma membrane"/>
    <property type="evidence" value="ECO:0007669"/>
    <property type="project" value="UniProtKB-SubCell"/>
</dbReference>
<evidence type="ECO:0000259" key="16">
    <source>
        <dbReference type="PROSITE" id="PS50885"/>
    </source>
</evidence>
<dbReference type="Pfam" id="PF00512">
    <property type="entry name" value="HisKA"/>
    <property type="match status" value="1"/>
</dbReference>
<keyword evidence="13 14" id="KW-0472">Membrane</keyword>
<evidence type="ECO:0000256" key="13">
    <source>
        <dbReference type="ARBA" id="ARBA00023136"/>
    </source>
</evidence>
<feature type="domain" description="Histidine kinase" evidence="15">
    <location>
        <begin position="254"/>
        <end position="481"/>
    </location>
</feature>
<dbReference type="CDD" id="cd00082">
    <property type="entry name" value="HisKA"/>
    <property type="match status" value="1"/>
</dbReference>
<dbReference type="SUPFAM" id="SSF47384">
    <property type="entry name" value="Homodimeric domain of signal transducing histidine kinase"/>
    <property type="match status" value="1"/>
</dbReference>
<dbReference type="Gene3D" id="1.10.287.130">
    <property type="match status" value="1"/>
</dbReference>
<dbReference type="SMART" id="SM00387">
    <property type="entry name" value="HATPase_c"/>
    <property type="match status" value="1"/>
</dbReference>
<keyword evidence="10" id="KW-0067">ATP-binding</keyword>
<dbReference type="EMBL" id="LITU01000050">
    <property type="protein sequence ID" value="KOY16994.1"/>
    <property type="molecule type" value="Genomic_DNA"/>
</dbReference>
<dbReference type="GO" id="GO:0005524">
    <property type="term" value="F:ATP binding"/>
    <property type="evidence" value="ECO:0007669"/>
    <property type="project" value="UniProtKB-KW"/>
</dbReference>
<feature type="domain" description="HAMP" evidence="16">
    <location>
        <begin position="185"/>
        <end position="239"/>
    </location>
</feature>
<keyword evidence="4" id="KW-1003">Cell membrane</keyword>
<organism evidence="17 18">
    <name type="scientific">Paenibacillus xylanivorans</name>
    <dbReference type="NCBI Taxonomy" id="1705561"/>
    <lineage>
        <taxon>Bacteria</taxon>
        <taxon>Bacillati</taxon>
        <taxon>Bacillota</taxon>
        <taxon>Bacilli</taxon>
        <taxon>Bacillales</taxon>
        <taxon>Paenibacillaceae</taxon>
        <taxon>Paenibacillus</taxon>
    </lineage>
</organism>
<keyword evidence="11 14" id="KW-1133">Transmembrane helix</keyword>
<dbReference type="SUPFAM" id="SSF55874">
    <property type="entry name" value="ATPase domain of HSP90 chaperone/DNA topoisomerase II/histidine kinase"/>
    <property type="match status" value="1"/>
</dbReference>
<gene>
    <name evidence="17" type="ORF">AMS66_09070</name>
</gene>
<name>A0A0N0C5B2_9BACL</name>
<dbReference type="InterPro" id="IPR004358">
    <property type="entry name" value="Sig_transdc_His_kin-like_C"/>
</dbReference>
<dbReference type="PANTHER" id="PTHR45436">
    <property type="entry name" value="SENSOR HISTIDINE KINASE YKOH"/>
    <property type="match status" value="1"/>
</dbReference>
<evidence type="ECO:0000256" key="10">
    <source>
        <dbReference type="ARBA" id="ARBA00022840"/>
    </source>
</evidence>
<dbReference type="FunFam" id="1.10.287.130:FF:000001">
    <property type="entry name" value="Two-component sensor histidine kinase"/>
    <property type="match status" value="1"/>
</dbReference>
<dbReference type="GO" id="GO:0000155">
    <property type="term" value="F:phosphorelay sensor kinase activity"/>
    <property type="evidence" value="ECO:0007669"/>
    <property type="project" value="InterPro"/>
</dbReference>
<evidence type="ECO:0000256" key="9">
    <source>
        <dbReference type="ARBA" id="ARBA00022777"/>
    </source>
</evidence>
<evidence type="ECO:0000256" key="8">
    <source>
        <dbReference type="ARBA" id="ARBA00022741"/>
    </source>
</evidence>
<protein>
    <recommendedName>
        <fullName evidence="3">histidine kinase</fullName>
        <ecNumber evidence="3">2.7.13.3</ecNumber>
    </recommendedName>
</protein>
<proteinExistence type="predicted"/>
<comment type="subcellular location">
    <subcellularLocation>
        <location evidence="2">Cell membrane</location>
        <topology evidence="2">Multi-pass membrane protein</topology>
    </subcellularLocation>
</comment>
<dbReference type="PROSITE" id="PS50109">
    <property type="entry name" value="HIS_KIN"/>
    <property type="match status" value="1"/>
</dbReference>
<evidence type="ECO:0000256" key="7">
    <source>
        <dbReference type="ARBA" id="ARBA00022692"/>
    </source>
</evidence>
<comment type="catalytic activity">
    <reaction evidence="1">
        <text>ATP + protein L-histidine = ADP + protein N-phospho-L-histidine.</text>
        <dbReference type="EC" id="2.7.13.3"/>
    </reaction>
</comment>
<keyword evidence="9 17" id="KW-0418">Kinase</keyword>
<dbReference type="AlphaFoldDB" id="A0A0N0C5B2"/>
<dbReference type="InterPro" id="IPR005467">
    <property type="entry name" value="His_kinase_dom"/>
</dbReference>
<evidence type="ECO:0000256" key="5">
    <source>
        <dbReference type="ARBA" id="ARBA00022553"/>
    </source>
</evidence>
<keyword evidence="8" id="KW-0547">Nucleotide-binding</keyword>
<dbReference type="InterPro" id="IPR003661">
    <property type="entry name" value="HisK_dim/P_dom"/>
</dbReference>
<keyword evidence="5" id="KW-0597">Phosphoprotein</keyword>
<keyword evidence="18" id="KW-1185">Reference proteome</keyword>
<dbReference type="Proteomes" id="UP000037688">
    <property type="component" value="Unassembled WGS sequence"/>
</dbReference>
<dbReference type="RefSeq" id="WP_053780478.1">
    <property type="nucleotide sequence ID" value="NZ_LITU01000050.1"/>
</dbReference>
<dbReference type="InterPro" id="IPR003594">
    <property type="entry name" value="HATPase_dom"/>
</dbReference>
<reference evidence="17 18" key="1">
    <citation type="submission" date="2015-08" db="EMBL/GenBank/DDBJ databases">
        <title>Draft genome sequence of cellulolytic and xylanolytic Paenibacillus sp. A59, isolated from a decaying forest soil from Patagonia, Argentina.</title>
        <authorList>
            <person name="Ghio S."/>
            <person name="Caceres A.M."/>
            <person name="Talia P."/>
            <person name="Grasso D."/>
            <person name="Campos E."/>
        </authorList>
    </citation>
    <scope>NUCLEOTIDE SEQUENCE [LARGE SCALE GENOMIC DNA]</scope>
    <source>
        <strain evidence="17 18">A59</strain>
    </source>
</reference>
<comment type="caution">
    <text evidence="17">The sequence shown here is derived from an EMBL/GenBank/DDBJ whole genome shotgun (WGS) entry which is preliminary data.</text>
</comment>
<feature type="transmembrane region" description="Helical" evidence="14">
    <location>
        <begin position="164"/>
        <end position="184"/>
    </location>
</feature>
<dbReference type="Pfam" id="PF02518">
    <property type="entry name" value="HATPase_c"/>
    <property type="match status" value="1"/>
</dbReference>
<dbReference type="Gene3D" id="3.30.565.10">
    <property type="entry name" value="Histidine kinase-like ATPase, C-terminal domain"/>
    <property type="match status" value="1"/>
</dbReference>
<accession>A0A0N0C5B2</accession>
<evidence type="ECO:0000313" key="18">
    <source>
        <dbReference type="Proteomes" id="UP000037688"/>
    </source>
</evidence>
<dbReference type="SMART" id="SM00388">
    <property type="entry name" value="HisKA"/>
    <property type="match status" value="1"/>
</dbReference>
<evidence type="ECO:0000313" key="17">
    <source>
        <dbReference type="EMBL" id="KOY16994.1"/>
    </source>
</evidence>
<keyword evidence="6" id="KW-0808">Transferase</keyword>
<dbReference type="PANTHER" id="PTHR45436:SF5">
    <property type="entry name" value="SENSOR HISTIDINE KINASE TRCS"/>
    <property type="match status" value="1"/>
</dbReference>
<evidence type="ECO:0000256" key="11">
    <source>
        <dbReference type="ARBA" id="ARBA00022989"/>
    </source>
</evidence>
<dbReference type="SMART" id="SM00304">
    <property type="entry name" value="HAMP"/>
    <property type="match status" value="1"/>
</dbReference>
<keyword evidence="7 14" id="KW-0812">Transmembrane</keyword>
<dbReference type="CDD" id="cd06225">
    <property type="entry name" value="HAMP"/>
    <property type="match status" value="1"/>
</dbReference>
<dbReference type="PRINTS" id="PR00344">
    <property type="entry name" value="BCTRLSENSOR"/>
</dbReference>
<dbReference type="Pfam" id="PF00672">
    <property type="entry name" value="HAMP"/>
    <property type="match status" value="1"/>
</dbReference>
<dbReference type="Gene3D" id="6.10.340.10">
    <property type="match status" value="1"/>
</dbReference>